<dbReference type="PANTHER" id="PTHR31672:SF10">
    <property type="entry name" value="F-BOX DOMAIN-CONTAINING PROTEIN"/>
    <property type="match status" value="1"/>
</dbReference>
<dbReference type="PANTHER" id="PTHR31672">
    <property type="entry name" value="BNACNNG10540D PROTEIN"/>
    <property type="match status" value="1"/>
</dbReference>
<proteinExistence type="predicted"/>
<name>A0ABC8TNN8_9AQUA</name>
<dbReference type="CDD" id="cd22157">
    <property type="entry name" value="F-box_AtFBW1-like"/>
    <property type="match status" value="1"/>
</dbReference>
<organism evidence="2 3">
    <name type="scientific">Ilex paraguariensis</name>
    <name type="common">yerba mate</name>
    <dbReference type="NCBI Taxonomy" id="185542"/>
    <lineage>
        <taxon>Eukaryota</taxon>
        <taxon>Viridiplantae</taxon>
        <taxon>Streptophyta</taxon>
        <taxon>Embryophyta</taxon>
        <taxon>Tracheophyta</taxon>
        <taxon>Spermatophyta</taxon>
        <taxon>Magnoliopsida</taxon>
        <taxon>eudicotyledons</taxon>
        <taxon>Gunneridae</taxon>
        <taxon>Pentapetalae</taxon>
        <taxon>asterids</taxon>
        <taxon>campanulids</taxon>
        <taxon>Aquifoliales</taxon>
        <taxon>Aquifoliaceae</taxon>
        <taxon>Ilex</taxon>
    </lineage>
</organism>
<dbReference type="PROSITE" id="PS50181">
    <property type="entry name" value="FBOX"/>
    <property type="match status" value="1"/>
</dbReference>
<comment type="caution">
    <text evidence="2">The sequence shown here is derived from an EMBL/GenBank/DDBJ whole genome shotgun (WGS) entry which is preliminary data.</text>
</comment>
<evidence type="ECO:0000313" key="3">
    <source>
        <dbReference type="Proteomes" id="UP001642360"/>
    </source>
</evidence>
<dbReference type="InterPro" id="IPR001810">
    <property type="entry name" value="F-box_dom"/>
</dbReference>
<dbReference type="Pfam" id="PF07734">
    <property type="entry name" value="FBA_1"/>
    <property type="match status" value="1"/>
</dbReference>
<dbReference type="Pfam" id="PF12937">
    <property type="entry name" value="F-box-like"/>
    <property type="match status" value="1"/>
</dbReference>
<dbReference type="InterPro" id="IPR036047">
    <property type="entry name" value="F-box-like_dom_sf"/>
</dbReference>
<dbReference type="InterPro" id="IPR006527">
    <property type="entry name" value="F-box-assoc_dom_typ1"/>
</dbReference>
<dbReference type="NCBIfam" id="TIGR01640">
    <property type="entry name" value="F_box_assoc_1"/>
    <property type="match status" value="1"/>
</dbReference>
<evidence type="ECO:0000259" key="1">
    <source>
        <dbReference type="PROSITE" id="PS50181"/>
    </source>
</evidence>
<gene>
    <name evidence="2" type="ORF">ILEXP_LOCUS40607</name>
</gene>
<keyword evidence="3" id="KW-1185">Reference proteome</keyword>
<dbReference type="SMART" id="SM00256">
    <property type="entry name" value="FBOX"/>
    <property type="match status" value="1"/>
</dbReference>
<dbReference type="InterPro" id="IPR017451">
    <property type="entry name" value="F-box-assoc_interact_dom"/>
</dbReference>
<sequence length="413" mass="47253">MSDYLPQEVLIEIFTRLPVKTLLQIRLVCRLWYSIISNPTFITAHINKTKHRQCHSHSLLLRHFAENERHKKEHYLLLSNENQTLLNEYNVELQFPFKTRSKYHFRIVGSCNGVLCLSDDYGDNAYGIILWNPSIRKYKSLPSPRVTKKTHGSYMFVLGFGFDSKSNDYKVVRVAYVKGRNGRDLIPPEVELYALSSGSWRGFNAGAPPYGIYGCTWSQAFVNGAVHWIGYDPCVAKGDCALVVSFDMSDEIFRGMLLPDSLVQCGWDLTVSVFGEMLSVYHYEYGSRKQFCSVWVMKEYGVIEAWTKLYSIDLHGGLQKLIWFRKNEEVILVTVRGKLITYDLNTLQMRGLGLRGAIDSVYVDNYMESLVLVEEQSAILGPDAITCEGGEEDREAPQWPGSKNRQDNFSLLI</sequence>
<dbReference type="AlphaFoldDB" id="A0ABC8TNN8"/>
<reference evidence="2 3" key="1">
    <citation type="submission" date="2024-02" db="EMBL/GenBank/DDBJ databases">
        <authorList>
            <person name="Vignale AGUSTIN F."/>
            <person name="Sosa J E."/>
            <person name="Modenutti C."/>
        </authorList>
    </citation>
    <scope>NUCLEOTIDE SEQUENCE [LARGE SCALE GENOMIC DNA]</scope>
</reference>
<dbReference type="Gene3D" id="1.20.1280.50">
    <property type="match status" value="1"/>
</dbReference>
<dbReference type="InterPro" id="IPR050796">
    <property type="entry name" value="SCF_F-box_component"/>
</dbReference>
<protein>
    <recommendedName>
        <fullName evidence="1">F-box domain-containing protein</fullName>
    </recommendedName>
</protein>
<dbReference type="Proteomes" id="UP001642360">
    <property type="component" value="Unassembled WGS sequence"/>
</dbReference>
<feature type="domain" description="F-box" evidence="1">
    <location>
        <begin position="1"/>
        <end position="45"/>
    </location>
</feature>
<dbReference type="EMBL" id="CAUOFW020005647">
    <property type="protein sequence ID" value="CAK9171077.1"/>
    <property type="molecule type" value="Genomic_DNA"/>
</dbReference>
<evidence type="ECO:0000313" key="2">
    <source>
        <dbReference type="EMBL" id="CAK9171077.1"/>
    </source>
</evidence>
<accession>A0ABC8TNN8</accession>
<dbReference type="SUPFAM" id="SSF81383">
    <property type="entry name" value="F-box domain"/>
    <property type="match status" value="1"/>
</dbReference>